<dbReference type="Pfam" id="PF08239">
    <property type="entry name" value="SH3_3"/>
    <property type="match status" value="1"/>
</dbReference>
<evidence type="ECO:0000256" key="4">
    <source>
        <dbReference type="ARBA" id="ARBA00022969"/>
    </source>
</evidence>
<dbReference type="CDD" id="cd06583">
    <property type="entry name" value="PGRP"/>
    <property type="match status" value="1"/>
</dbReference>
<organism evidence="9 10">
    <name type="scientific">Folsomia candida</name>
    <name type="common">Springtail</name>
    <dbReference type="NCBI Taxonomy" id="158441"/>
    <lineage>
        <taxon>Eukaryota</taxon>
        <taxon>Metazoa</taxon>
        <taxon>Ecdysozoa</taxon>
        <taxon>Arthropoda</taxon>
        <taxon>Hexapoda</taxon>
        <taxon>Collembola</taxon>
        <taxon>Entomobryomorpha</taxon>
        <taxon>Isotomoidea</taxon>
        <taxon>Isotomidae</taxon>
        <taxon>Proisotominae</taxon>
        <taxon>Folsomia</taxon>
    </lineage>
</organism>
<keyword evidence="6" id="KW-0961">Cell wall biogenesis/degradation</keyword>
<evidence type="ECO:0000256" key="1">
    <source>
        <dbReference type="ARBA" id="ARBA00001561"/>
    </source>
</evidence>
<name>A0A226ER41_FOLCA</name>
<dbReference type="GO" id="GO:0009253">
    <property type="term" value="P:peptidoglycan catabolic process"/>
    <property type="evidence" value="ECO:0007669"/>
    <property type="project" value="InterPro"/>
</dbReference>
<gene>
    <name evidence="9" type="ORF">Fcan01_04478</name>
</gene>
<dbReference type="InterPro" id="IPR003646">
    <property type="entry name" value="SH3-like_bac-type"/>
</dbReference>
<keyword evidence="4" id="KW-0749">Sporulation</keyword>
<evidence type="ECO:0000256" key="3">
    <source>
        <dbReference type="ARBA" id="ARBA00022801"/>
    </source>
</evidence>
<keyword evidence="3" id="KW-0378">Hydrolase</keyword>
<dbReference type="PANTHER" id="PTHR30417:SF11">
    <property type="entry name" value="N-ACETYLMURAMOYL-L-ALANINE AMIDASE XLYA"/>
    <property type="match status" value="1"/>
</dbReference>
<evidence type="ECO:0000313" key="9">
    <source>
        <dbReference type="EMBL" id="OXA59730.1"/>
    </source>
</evidence>
<dbReference type="SUPFAM" id="SSF55846">
    <property type="entry name" value="N-acetylmuramoyl-L-alanine amidase-like"/>
    <property type="match status" value="1"/>
</dbReference>
<dbReference type="Pfam" id="PF01510">
    <property type="entry name" value="Amidase_2"/>
    <property type="match status" value="1"/>
</dbReference>
<dbReference type="EC" id="3.5.1.28" evidence="2"/>
<dbReference type="AlphaFoldDB" id="A0A226ER41"/>
<evidence type="ECO:0000256" key="6">
    <source>
        <dbReference type="ARBA" id="ARBA00023316"/>
    </source>
</evidence>
<dbReference type="InterPro" id="IPR036505">
    <property type="entry name" value="Amidase/PGRP_sf"/>
</dbReference>
<dbReference type="GO" id="GO:0008745">
    <property type="term" value="F:N-acetylmuramoyl-L-alanine amidase activity"/>
    <property type="evidence" value="ECO:0007669"/>
    <property type="project" value="UniProtKB-EC"/>
</dbReference>
<proteinExistence type="predicted"/>
<dbReference type="GO" id="GO:0071555">
    <property type="term" value="P:cell wall organization"/>
    <property type="evidence" value="ECO:0007669"/>
    <property type="project" value="UniProtKB-KW"/>
</dbReference>
<dbReference type="Gene3D" id="2.30.30.40">
    <property type="entry name" value="SH3 Domains"/>
    <property type="match status" value="1"/>
</dbReference>
<sequence>MFKSFTILALLGALHGSLGLVPIYVDLIPMSNANRPGTALSGTRYITVHNTANTSPGANARAHANYVKNPTTDVSWHFTVDDHEIYQHLPTNEVGWHAGTSAGNAQSVGIEICENSDGNFNTAVRNSQELVAKLMGDLNVPLSRVVTHQSWSGKNCPSRLLGTWADYLNGIGGGDPSKCYGTVTASGGLNVRQLPDASSPIVGALAEGSYVQLMGRATGTPVSGNSYWFQVGAGYASAYYINVSSGSNQLWCTN</sequence>
<dbReference type="InterPro" id="IPR051206">
    <property type="entry name" value="NAMLAA_amidase_2"/>
</dbReference>
<comment type="catalytic activity">
    <reaction evidence="1">
        <text>Hydrolyzes the link between N-acetylmuramoyl residues and L-amino acid residues in certain cell-wall glycopeptides.</text>
        <dbReference type="EC" id="3.5.1.28"/>
    </reaction>
</comment>
<dbReference type="EMBL" id="LNIX01000002">
    <property type="protein sequence ID" value="OXA59730.1"/>
    <property type="molecule type" value="Genomic_DNA"/>
</dbReference>
<keyword evidence="5" id="KW-0178">Competence</keyword>
<feature type="chain" id="PRO_5013008340" description="N-acetylmuramoyl-L-alanine amidase" evidence="7">
    <location>
        <begin position="20"/>
        <end position="254"/>
    </location>
</feature>
<feature type="signal peptide" evidence="7">
    <location>
        <begin position="1"/>
        <end position="19"/>
    </location>
</feature>
<dbReference type="GO" id="GO:0030435">
    <property type="term" value="P:sporulation resulting in formation of a cellular spore"/>
    <property type="evidence" value="ECO:0007669"/>
    <property type="project" value="UniProtKB-KW"/>
</dbReference>
<evidence type="ECO:0000259" key="8">
    <source>
        <dbReference type="SMART" id="SM00644"/>
    </source>
</evidence>
<evidence type="ECO:0000256" key="7">
    <source>
        <dbReference type="SAM" id="SignalP"/>
    </source>
</evidence>
<evidence type="ECO:0000313" key="10">
    <source>
        <dbReference type="Proteomes" id="UP000198287"/>
    </source>
</evidence>
<keyword evidence="7" id="KW-0732">Signal</keyword>
<evidence type="ECO:0000256" key="5">
    <source>
        <dbReference type="ARBA" id="ARBA00023287"/>
    </source>
</evidence>
<comment type="caution">
    <text evidence="9">The sequence shown here is derived from an EMBL/GenBank/DDBJ whole genome shotgun (WGS) entry which is preliminary data.</text>
</comment>
<dbReference type="PANTHER" id="PTHR30417">
    <property type="entry name" value="N-ACETYLMURAMOYL-L-ALANINE AMIDASE AMID"/>
    <property type="match status" value="1"/>
</dbReference>
<protein>
    <recommendedName>
        <fullName evidence="2">N-acetylmuramoyl-L-alanine amidase</fullName>
        <ecNumber evidence="2">3.5.1.28</ecNumber>
    </recommendedName>
</protein>
<dbReference type="Gene3D" id="3.40.80.10">
    <property type="entry name" value="Peptidoglycan recognition protein-like"/>
    <property type="match status" value="1"/>
</dbReference>
<dbReference type="InterPro" id="IPR002502">
    <property type="entry name" value="Amidase_domain"/>
</dbReference>
<reference evidence="9 10" key="1">
    <citation type="submission" date="2015-12" db="EMBL/GenBank/DDBJ databases">
        <title>The genome of Folsomia candida.</title>
        <authorList>
            <person name="Faddeeva A."/>
            <person name="Derks M.F."/>
            <person name="Anvar Y."/>
            <person name="Smit S."/>
            <person name="Van Straalen N."/>
            <person name="Roelofs D."/>
        </authorList>
    </citation>
    <scope>NUCLEOTIDE SEQUENCE [LARGE SCALE GENOMIC DNA]</scope>
    <source>
        <strain evidence="9 10">VU population</strain>
        <tissue evidence="9">Whole body</tissue>
    </source>
</reference>
<feature type="domain" description="N-acetylmuramoyl-L-alanine amidase" evidence="8">
    <location>
        <begin position="33"/>
        <end position="167"/>
    </location>
</feature>
<dbReference type="Proteomes" id="UP000198287">
    <property type="component" value="Unassembled WGS sequence"/>
</dbReference>
<keyword evidence="10" id="KW-1185">Reference proteome</keyword>
<accession>A0A226ER41</accession>
<evidence type="ECO:0000256" key="2">
    <source>
        <dbReference type="ARBA" id="ARBA00011901"/>
    </source>
</evidence>
<dbReference type="GO" id="GO:0009254">
    <property type="term" value="P:peptidoglycan turnover"/>
    <property type="evidence" value="ECO:0007669"/>
    <property type="project" value="TreeGrafter"/>
</dbReference>
<dbReference type="SMART" id="SM00644">
    <property type="entry name" value="Ami_2"/>
    <property type="match status" value="1"/>
</dbReference>